<feature type="signal peptide" evidence="1">
    <location>
        <begin position="1"/>
        <end position="20"/>
    </location>
</feature>
<dbReference type="NCBIfam" id="TIGR03519">
    <property type="entry name" value="T9SS_PorP_fam"/>
    <property type="match status" value="1"/>
</dbReference>
<gene>
    <name evidence="2" type="ORF">GWK10_13620</name>
</gene>
<comment type="caution">
    <text evidence="2">The sequence shown here is derived from an EMBL/GenBank/DDBJ whole genome shotgun (WGS) entry which is preliminary data.</text>
</comment>
<dbReference type="Proteomes" id="UP000474296">
    <property type="component" value="Unassembled WGS sequence"/>
</dbReference>
<evidence type="ECO:0000313" key="2">
    <source>
        <dbReference type="EMBL" id="NER18257.1"/>
    </source>
</evidence>
<evidence type="ECO:0000313" key="3">
    <source>
        <dbReference type="Proteomes" id="UP000474296"/>
    </source>
</evidence>
<keyword evidence="1" id="KW-0732">Signal</keyword>
<dbReference type="InterPro" id="IPR019861">
    <property type="entry name" value="PorP/SprF_Bacteroidetes"/>
</dbReference>
<name>A0A6M0CRX7_9FLAO</name>
<feature type="chain" id="PRO_5026770049" evidence="1">
    <location>
        <begin position="21"/>
        <end position="331"/>
    </location>
</feature>
<dbReference type="RefSeq" id="WP_164032932.1">
    <property type="nucleotide sequence ID" value="NZ_JAABOQ010000005.1"/>
</dbReference>
<sequence>MNLKKRYFVFAFLIAQFTYAQEGVPVYLDYFADNYYLVYPSMAGAGNGLKIRATARKQWFDVEDAPELQTINAHYRVNDQSGIGGIIFNDQNGFHSQKGFYLTYAHHLRFSRSNLDLNQLSFGLSAGVIQSELDETNFDPLDFDPIIAGIKQSTGYYNVDFGMSYHYLDFYAHVAVKNALFRNRNINGEFESNNQRNYLFSMGYVFGGSSLWNFEPSVLFQLREFTTEKAIDANLKAYRKFDWGRLWGGLSYRSSFNGAEFINGNQIDNQRLNWVSPIVGINYNSFMFAYTYTNQLGNLKFDNGGFHQITIGFDLFKAKEPYDCNCPAVNY</sequence>
<dbReference type="AlphaFoldDB" id="A0A6M0CRX7"/>
<organism evidence="2 3">
    <name type="scientific">Spongiivirga citrea</name>
    <dbReference type="NCBI Taxonomy" id="1481457"/>
    <lineage>
        <taxon>Bacteria</taxon>
        <taxon>Pseudomonadati</taxon>
        <taxon>Bacteroidota</taxon>
        <taxon>Flavobacteriia</taxon>
        <taxon>Flavobacteriales</taxon>
        <taxon>Flavobacteriaceae</taxon>
        <taxon>Spongiivirga</taxon>
    </lineage>
</organism>
<reference evidence="2 3" key="1">
    <citation type="submission" date="2020-01" db="EMBL/GenBank/DDBJ databases">
        <title>Spongiivirga citrea KCTC 32990T.</title>
        <authorList>
            <person name="Wang G."/>
        </authorList>
    </citation>
    <scope>NUCLEOTIDE SEQUENCE [LARGE SCALE GENOMIC DNA]</scope>
    <source>
        <strain evidence="2 3">KCTC 32990</strain>
    </source>
</reference>
<dbReference type="EMBL" id="JAABOQ010000005">
    <property type="protein sequence ID" value="NER18257.1"/>
    <property type="molecule type" value="Genomic_DNA"/>
</dbReference>
<proteinExistence type="predicted"/>
<accession>A0A6M0CRX7</accession>
<dbReference type="Pfam" id="PF11751">
    <property type="entry name" value="PorP_SprF"/>
    <property type="match status" value="1"/>
</dbReference>
<evidence type="ECO:0000256" key="1">
    <source>
        <dbReference type="SAM" id="SignalP"/>
    </source>
</evidence>
<protein>
    <submittedName>
        <fullName evidence="2">Type IX secretion system membrane protein PorP/SprF</fullName>
    </submittedName>
</protein>
<keyword evidence="3" id="KW-1185">Reference proteome</keyword>